<organism evidence="3 4">
    <name type="scientific">Maritalea myrionectae</name>
    <dbReference type="NCBI Taxonomy" id="454601"/>
    <lineage>
        <taxon>Bacteria</taxon>
        <taxon>Pseudomonadati</taxon>
        <taxon>Pseudomonadota</taxon>
        <taxon>Alphaproteobacteria</taxon>
        <taxon>Hyphomicrobiales</taxon>
        <taxon>Devosiaceae</taxon>
        <taxon>Maritalea</taxon>
    </lineage>
</organism>
<reference evidence="3 4" key="1">
    <citation type="submission" date="2017-05" db="EMBL/GenBank/DDBJ databases">
        <title>Genome Analysis of Maritalea myrionectae HL2708#5.</title>
        <authorList>
            <consortium name="Cotde Inc.-PKNU"/>
            <person name="Jang D."/>
            <person name="Oh H.-M."/>
        </authorList>
    </citation>
    <scope>NUCLEOTIDE SEQUENCE [LARGE SCALE GENOMIC DNA]</scope>
    <source>
        <strain evidence="3 4">HL2708#5</strain>
    </source>
</reference>
<keyword evidence="4" id="KW-1185">Reference proteome</keyword>
<dbReference type="Gene3D" id="2.130.10.130">
    <property type="entry name" value="Integrin alpha, N-terminal"/>
    <property type="match status" value="1"/>
</dbReference>
<sequence>MGPQILQPIHRCALNLTLIALAAAFSLSSAWAQKLPHSQVAKGKTKVQSVELIGPTQRYAHFVLGDQFEAAGFRVTYEDGAQSDFTLPATEVFEDRVPRLIDLTGDGREELILVQSHVQKGASLAIYDLGPGNITLRAQTPYIGQPNRWLNPAGIADFDGDGQVEIALVSKPHLAKELQLWRFSNDGLSLVSTHAGFSNHRLGSREQRLSAQADFNADGVTDLIVPGANRKSLHIVSFANGFKVLRTFNLASEIDGPVTLKNGKLNVPLRSAKRTKISIF</sequence>
<dbReference type="Pfam" id="PF13517">
    <property type="entry name" value="FG-GAP_3"/>
    <property type="match status" value="1"/>
</dbReference>
<dbReference type="InterPro" id="IPR013517">
    <property type="entry name" value="FG-GAP"/>
</dbReference>
<keyword evidence="1 2" id="KW-0732">Signal</keyword>
<dbReference type="InterPro" id="IPR028994">
    <property type="entry name" value="Integrin_alpha_N"/>
</dbReference>
<gene>
    <name evidence="3" type="ORF">MXMO3_02851</name>
</gene>
<accession>A0A2R4MH34</accession>
<dbReference type="KEGG" id="mmyr:MXMO3_02851"/>
<dbReference type="SUPFAM" id="SSF69318">
    <property type="entry name" value="Integrin alpha N-terminal domain"/>
    <property type="match status" value="1"/>
</dbReference>
<evidence type="ECO:0000313" key="3">
    <source>
        <dbReference type="EMBL" id="AVX05361.1"/>
    </source>
</evidence>
<evidence type="ECO:0000256" key="1">
    <source>
        <dbReference type="ARBA" id="ARBA00022729"/>
    </source>
</evidence>
<dbReference type="EMBL" id="CP021330">
    <property type="protein sequence ID" value="AVX05361.1"/>
    <property type="molecule type" value="Genomic_DNA"/>
</dbReference>
<feature type="signal peptide" evidence="2">
    <location>
        <begin position="1"/>
        <end position="32"/>
    </location>
</feature>
<feature type="chain" id="PRO_5015303090" description="VCBS repeat-containing protein" evidence="2">
    <location>
        <begin position="33"/>
        <end position="280"/>
    </location>
</feature>
<name>A0A2R4MH34_9HYPH</name>
<evidence type="ECO:0000256" key="2">
    <source>
        <dbReference type="SAM" id="SignalP"/>
    </source>
</evidence>
<evidence type="ECO:0000313" key="4">
    <source>
        <dbReference type="Proteomes" id="UP000258927"/>
    </source>
</evidence>
<dbReference type="Proteomes" id="UP000258927">
    <property type="component" value="Chromosome"/>
</dbReference>
<protein>
    <recommendedName>
        <fullName evidence="5">VCBS repeat-containing protein</fullName>
    </recommendedName>
</protein>
<dbReference type="AlphaFoldDB" id="A0A2R4MH34"/>
<proteinExistence type="predicted"/>
<evidence type="ECO:0008006" key="5">
    <source>
        <dbReference type="Google" id="ProtNLM"/>
    </source>
</evidence>